<protein>
    <recommendedName>
        <fullName evidence="5">Outer membrane protein beta-barrel domain-containing protein</fullName>
    </recommendedName>
</protein>
<feature type="region of interest" description="Disordered" evidence="1">
    <location>
        <begin position="19"/>
        <end position="221"/>
    </location>
</feature>
<dbReference type="SUPFAM" id="SSF56925">
    <property type="entry name" value="OMPA-like"/>
    <property type="match status" value="1"/>
</dbReference>
<feature type="compositionally biased region" description="Low complexity" evidence="1">
    <location>
        <begin position="90"/>
        <end position="108"/>
    </location>
</feature>
<keyword evidence="2" id="KW-0732">Signal</keyword>
<dbReference type="Proteomes" id="UP000662747">
    <property type="component" value="Chromosome"/>
</dbReference>
<evidence type="ECO:0000256" key="2">
    <source>
        <dbReference type="SAM" id="SignalP"/>
    </source>
</evidence>
<organism evidence="3 4">
    <name type="scientific">Pyxidicoccus parkwayensis</name>
    <dbReference type="NCBI Taxonomy" id="2813578"/>
    <lineage>
        <taxon>Bacteria</taxon>
        <taxon>Pseudomonadati</taxon>
        <taxon>Myxococcota</taxon>
        <taxon>Myxococcia</taxon>
        <taxon>Myxococcales</taxon>
        <taxon>Cystobacterineae</taxon>
        <taxon>Myxococcaceae</taxon>
        <taxon>Pyxidicoccus</taxon>
    </lineage>
</organism>
<proteinExistence type="predicted"/>
<sequence>MKAKILAGAVAALMYGTAASAAGGDCPPPRASADSASHGVMLAQAQDEQPVQGDVQEEDTVIETEPAPGAAGSAQDPLLNEGVGGSGTAGQQDVNQQGVNQQDLGQQNEGIGGSGKQGEMLLKCQPVNQGTGGSGAIEAPAPAPAPSQQELTPPPSEQLPPPSSQEVTPPSQSETYPQQNATGGSGISQAPTPPPEYAPSAAAAEPIQPLETEKKKEKNDMRGLSLMVGGGVEGYTGALAPQISPGATAGVTAAIRPSKVFGVELGYSGALNNVKVGGSSEGVTSGPDLVRNGGTAVATLGLMATSWQPYVLGGIGISDYNFRGGEALGYRDDTVGSVPAGVGLRGAVGHFTVDARANYNFLFDKEFAPGVASGGGDFENGGSYQGTVSVGGTF</sequence>
<feature type="chain" id="PRO_5046956067" description="Outer membrane protein beta-barrel domain-containing protein" evidence="2">
    <location>
        <begin position="22"/>
        <end position="394"/>
    </location>
</feature>
<accession>A0ABX7NV53</accession>
<feature type="compositionally biased region" description="Polar residues" evidence="1">
    <location>
        <begin position="167"/>
        <end position="182"/>
    </location>
</feature>
<dbReference type="InterPro" id="IPR011250">
    <property type="entry name" value="OMP/PagP_B-barrel"/>
</dbReference>
<reference evidence="3 4" key="1">
    <citation type="submission" date="2021-02" db="EMBL/GenBank/DDBJ databases">
        <title>De Novo genome assembly of isolated myxobacteria.</title>
        <authorList>
            <person name="Stevens D.C."/>
        </authorList>
    </citation>
    <scope>NUCLEOTIDE SEQUENCE [LARGE SCALE GENOMIC DNA]</scope>
    <source>
        <strain evidence="4">SCPEA02</strain>
    </source>
</reference>
<evidence type="ECO:0000313" key="3">
    <source>
        <dbReference type="EMBL" id="QSQ22348.1"/>
    </source>
</evidence>
<feature type="signal peptide" evidence="2">
    <location>
        <begin position="1"/>
        <end position="21"/>
    </location>
</feature>
<evidence type="ECO:0000256" key="1">
    <source>
        <dbReference type="SAM" id="MobiDB-lite"/>
    </source>
</evidence>
<name>A0ABX7NV53_9BACT</name>
<evidence type="ECO:0008006" key="5">
    <source>
        <dbReference type="Google" id="ProtNLM"/>
    </source>
</evidence>
<dbReference type="EMBL" id="CP071090">
    <property type="protein sequence ID" value="QSQ22348.1"/>
    <property type="molecule type" value="Genomic_DNA"/>
</dbReference>
<feature type="compositionally biased region" description="Basic and acidic residues" evidence="1">
    <location>
        <begin position="211"/>
        <end position="221"/>
    </location>
</feature>
<feature type="compositionally biased region" description="Pro residues" evidence="1">
    <location>
        <begin position="152"/>
        <end position="163"/>
    </location>
</feature>
<gene>
    <name evidence="3" type="ORF">JY651_45730</name>
</gene>
<keyword evidence="4" id="KW-1185">Reference proteome</keyword>
<evidence type="ECO:0000313" key="4">
    <source>
        <dbReference type="Proteomes" id="UP000662747"/>
    </source>
</evidence>
<dbReference type="RefSeq" id="WP_206723925.1">
    <property type="nucleotide sequence ID" value="NZ_CP071090.1"/>
</dbReference>